<accession>W1X7P2</accession>
<feature type="non-terminal residue" evidence="1">
    <location>
        <position position="1"/>
    </location>
</feature>
<dbReference type="AlphaFoldDB" id="W1X7P2"/>
<organism evidence="1">
    <name type="scientific">human gut metagenome</name>
    <dbReference type="NCBI Taxonomy" id="408170"/>
    <lineage>
        <taxon>unclassified sequences</taxon>
        <taxon>metagenomes</taxon>
        <taxon>organismal metagenomes</taxon>
    </lineage>
</organism>
<gene>
    <name evidence="1" type="ORF">Q604_UNBC17404G0001</name>
</gene>
<protein>
    <submittedName>
        <fullName evidence="1">Uncharacterized protein</fullName>
    </submittedName>
</protein>
<comment type="caution">
    <text evidence="1">The sequence shown here is derived from an EMBL/GenBank/DDBJ whole genome shotgun (WGS) entry which is preliminary data.</text>
</comment>
<reference evidence="1" key="1">
    <citation type="submission" date="2013-12" db="EMBL/GenBank/DDBJ databases">
        <title>A Varibaculum cambriense genome reconstructed from a premature infant gut community with otherwise low bacterial novelty that shifts toward anaerobic metabolism during the third week of life.</title>
        <authorList>
            <person name="Brown C.T."/>
            <person name="Sharon I."/>
            <person name="Thomas B.C."/>
            <person name="Castelle C.J."/>
            <person name="Morowitz M.J."/>
            <person name="Banfield J.F."/>
        </authorList>
    </citation>
    <scope>NUCLEOTIDE SEQUENCE</scope>
</reference>
<name>W1X7P2_9ZZZZ</name>
<proteinExistence type="predicted"/>
<dbReference type="EMBL" id="AZMM01017404">
    <property type="protein sequence ID" value="ETJ26387.1"/>
    <property type="molecule type" value="Genomic_DNA"/>
</dbReference>
<sequence length="63" mass="7751">ITEWKEFEIKELFTINPTKYHRLTNKDLMQDDGENPVIVNSSFNNGLFKIFFIYFKRFLWFLI</sequence>
<evidence type="ECO:0000313" key="1">
    <source>
        <dbReference type="EMBL" id="ETJ26387.1"/>
    </source>
</evidence>